<dbReference type="InterPro" id="IPR037401">
    <property type="entry name" value="SnoaL-like"/>
</dbReference>
<feature type="domain" description="SnoaL-like" evidence="1">
    <location>
        <begin position="9"/>
        <end position="51"/>
    </location>
</feature>
<organism evidence="2 3">
    <name type="scientific">Furfurilactobacillus curtus</name>
    <dbReference type="NCBI Taxonomy" id="1746200"/>
    <lineage>
        <taxon>Bacteria</taxon>
        <taxon>Bacillati</taxon>
        <taxon>Bacillota</taxon>
        <taxon>Bacilli</taxon>
        <taxon>Lactobacillales</taxon>
        <taxon>Lactobacillaceae</taxon>
        <taxon>Furfurilactobacillus</taxon>
    </lineage>
</organism>
<dbReference type="Gene3D" id="3.10.450.50">
    <property type="match status" value="1"/>
</dbReference>
<gene>
    <name evidence="2" type="ORF">JCM31185_18170</name>
</gene>
<name>A0ABQ5JQC9_9LACO</name>
<evidence type="ECO:0000313" key="3">
    <source>
        <dbReference type="Proteomes" id="UP001628078"/>
    </source>
</evidence>
<proteinExistence type="predicted"/>
<dbReference type="RefSeq" id="WP_407884758.1">
    <property type="nucleotide sequence ID" value="NZ_BQXO01000007.1"/>
</dbReference>
<evidence type="ECO:0000313" key="2">
    <source>
        <dbReference type="EMBL" id="GKT06530.1"/>
    </source>
</evidence>
<accession>A0ABQ5JQC9</accession>
<reference evidence="2 3" key="1">
    <citation type="submission" date="2022-03" db="EMBL/GenBank/DDBJ databases">
        <title>Draft genome sequence of Furfurilactobacillus curtus JCM 31185.</title>
        <authorList>
            <person name="Suzuki S."/>
            <person name="Endo A."/>
            <person name="Kajikawa A."/>
        </authorList>
    </citation>
    <scope>NUCLEOTIDE SEQUENCE [LARGE SCALE GENOMIC DNA]</scope>
    <source>
        <strain evidence="2 3">JCM 31185</strain>
    </source>
</reference>
<dbReference type="Pfam" id="PF12680">
    <property type="entry name" value="SnoaL_2"/>
    <property type="match status" value="1"/>
</dbReference>
<protein>
    <recommendedName>
        <fullName evidence="1">SnoaL-like domain-containing protein</fullName>
    </recommendedName>
</protein>
<comment type="caution">
    <text evidence="2">The sequence shown here is derived from an EMBL/GenBank/DDBJ whole genome shotgun (WGS) entry which is preliminary data.</text>
</comment>
<dbReference type="SUPFAM" id="SSF54427">
    <property type="entry name" value="NTF2-like"/>
    <property type="match status" value="1"/>
</dbReference>
<dbReference type="Proteomes" id="UP001628078">
    <property type="component" value="Unassembled WGS sequence"/>
</dbReference>
<sequence>MAKIPAPLQAFIDTTNQGDSDAFVALFTPDGVINDWGNEYHGTEEISHWNQTDNIGKQSQFTLQDAQSLAPDQWRLMIKVAGNGFNGVSPFNFTLADDQIKSMVILPN</sequence>
<dbReference type="EMBL" id="BQXO01000007">
    <property type="protein sequence ID" value="GKT06530.1"/>
    <property type="molecule type" value="Genomic_DNA"/>
</dbReference>
<evidence type="ECO:0000259" key="1">
    <source>
        <dbReference type="Pfam" id="PF12680"/>
    </source>
</evidence>
<keyword evidence="3" id="KW-1185">Reference proteome</keyword>
<dbReference type="InterPro" id="IPR032710">
    <property type="entry name" value="NTF2-like_dom_sf"/>
</dbReference>